<keyword evidence="3" id="KW-1185">Reference proteome</keyword>
<proteinExistence type="predicted"/>
<organism evidence="2 3">
    <name type="scientific">Hevea brasiliensis</name>
    <name type="common">Para rubber tree</name>
    <name type="synonym">Siphonia brasiliensis</name>
    <dbReference type="NCBI Taxonomy" id="3981"/>
    <lineage>
        <taxon>Eukaryota</taxon>
        <taxon>Viridiplantae</taxon>
        <taxon>Streptophyta</taxon>
        <taxon>Embryophyta</taxon>
        <taxon>Tracheophyta</taxon>
        <taxon>Spermatophyta</taxon>
        <taxon>Magnoliopsida</taxon>
        <taxon>eudicotyledons</taxon>
        <taxon>Gunneridae</taxon>
        <taxon>Pentapetalae</taxon>
        <taxon>rosids</taxon>
        <taxon>fabids</taxon>
        <taxon>Malpighiales</taxon>
        <taxon>Euphorbiaceae</taxon>
        <taxon>Crotonoideae</taxon>
        <taxon>Micrandreae</taxon>
        <taxon>Hevea</taxon>
    </lineage>
</organism>
<evidence type="ECO:0000256" key="1">
    <source>
        <dbReference type="SAM" id="Phobius"/>
    </source>
</evidence>
<sequence length="120" mass="12292">MIGHDAFFFLGAEDIRARGGGNLTPPRLVDIVAAGTRTDCGGLLLFFIIVECLILPTLSLAIFVGTNAGSGTGALKDVEPVPGLGPLDDASAFSVGHSFPCADVPCLTDLGLSFNFAPLS</sequence>
<gene>
    <name evidence="2" type="ORF">GH714_023627</name>
</gene>
<keyword evidence="1" id="KW-0812">Transmembrane</keyword>
<dbReference type="AlphaFoldDB" id="A0A6A6KM35"/>
<protein>
    <submittedName>
        <fullName evidence="2">Uncharacterized protein</fullName>
    </submittedName>
</protein>
<reference evidence="2 3" key="1">
    <citation type="journal article" date="2020" name="Mol. Plant">
        <title>The Chromosome-Based Rubber Tree Genome Provides New Insights into Spurge Genome Evolution and Rubber Biosynthesis.</title>
        <authorList>
            <person name="Liu J."/>
            <person name="Shi C."/>
            <person name="Shi C.C."/>
            <person name="Li W."/>
            <person name="Zhang Q.J."/>
            <person name="Zhang Y."/>
            <person name="Li K."/>
            <person name="Lu H.F."/>
            <person name="Shi C."/>
            <person name="Zhu S.T."/>
            <person name="Xiao Z.Y."/>
            <person name="Nan H."/>
            <person name="Yue Y."/>
            <person name="Zhu X.G."/>
            <person name="Wu Y."/>
            <person name="Hong X.N."/>
            <person name="Fan G.Y."/>
            <person name="Tong Y."/>
            <person name="Zhang D."/>
            <person name="Mao C.L."/>
            <person name="Liu Y.L."/>
            <person name="Hao S.J."/>
            <person name="Liu W.Q."/>
            <person name="Lv M.Q."/>
            <person name="Zhang H.B."/>
            <person name="Liu Y."/>
            <person name="Hu-Tang G.R."/>
            <person name="Wang J.P."/>
            <person name="Wang J.H."/>
            <person name="Sun Y.H."/>
            <person name="Ni S.B."/>
            <person name="Chen W.B."/>
            <person name="Zhang X.C."/>
            <person name="Jiao Y.N."/>
            <person name="Eichler E.E."/>
            <person name="Li G.H."/>
            <person name="Liu X."/>
            <person name="Gao L.Z."/>
        </authorList>
    </citation>
    <scope>NUCLEOTIDE SEQUENCE [LARGE SCALE GENOMIC DNA]</scope>
    <source>
        <strain evidence="3">cv. GT1</strain>
        <tissue evidence="2">Leaf</tissue>
    </source>
</reference>
<evidence type="ECO:0000313" key="2">
    <source>
        <dbReference type="EMBL" id="KAF2288998.1"/>
    </source>
</evidence>
<evidence type="ECO:0000313" key="3">
    <source>
        <dbReference type="Proteomes" id="UP000467840"/>
    </source>
</evidence>
<accession>A0A6A6KM35</accession>
<feature type="transmembrane region" description="Helical" evidence="1">
    <location>
        <begin position="43"/>
        <end position="66"/>
    </location>
</feature>
<keyword evidence="1" id="KW-1133">Transmembrane helix</keyword>
<dbReference type="Proteomes" id="UP000467840">
    <property type="component" value="Chromosome 8"/>
</dbReference>
<name>A0A6A6KM35_HEVBR</name>
<comment type="caution">
    <text evidence="2">The sequence shown here is derived from an EMBL/GenBank/DDBJ whole genome shotgun (WGS) entry which is preliminary data.</text>
</comment>
<dbReference type="EMBL" id="JAAGAX010000016">
    <property type="protein sequence ID" value="KAF2288998.1"/>
    <property type="molecule type" value="Genomic_DNA"/>
</dbReference>
<keyword evidence="1" id="KW-0472">Membrane</keyword>